<dbReference type="Pfam" id="PF26610">
    <property type="entry name" value="YbbD_head"/>
    <property type="match status" value="1"/>
</dbReference>
<organism evidence="2 3">
    <name type="scientific">Sulfurovum indicum</name>
    <dbReference type="NCBI Taxonomy" id="2779528"/>
    <lineage>
        <taxon>Bacteria</taxon>
        <taxon>Pseudomonadati</taxon>
        <taxon>Campylobacterota</taxon>
        <taxon>Epsilonproteobacteria</taxon>
        <taxon>Campylobacterales</taxon>
        <taxon>Sulfurovaceae</taxon>
        <taxon>Sulfurovum</taxon>
    </lineage>
</organism>
<dbReference type="EMBL" id="CP063164">
    <property type="protein sequence ID" value="QOR62792.1"/>
    <property type="molecule type" value="Genomic_DNA"/>
</dbReference>
<evidence type="ECO:0000259" key="1">
    <source>
        <dbReference type="Pfam" id="PF26610"/>
    </source>
</evidence>
<dbReference type="KEGG" id="sinu:IMZ28_04805"/>
<accession>A0A7M1S6Q2</accession>
<dbReference type="InterPro" id="IPR058827">
    <property type="entry name" value="YbbD_head"/>
</dbReference>
<sequence>MKKIIFAILLFFIVVYFMLTRYFSDVTINKYLDKQTVLQEQAIEKGWVPAILPESAYDIEETHDPDTNTLFGRFYYKEQDEEKVLQKLTPVRDMNQTYEWGDYLFKIDTEKNQVKYRNKTTSA</sequence>
<dbReference type="Proteomes" id="UP000595074">
    <property type="component" value="Chromosome"/>
</dbReference>
<dbReference type="RefSeq" id="WP_197549610.1">
    <property type="nucleotide sequence ID" value="NZ_CP063164.1"/>
</dbReference>
<gene>
    <name evidence="2" type="ORF">IMZ28_04805</name>
</gene>
<reference evidence="2 3" key="1">
    <citation type="submission" date="2020-10" db="EMBL/GenBank/DDBJ databases">
        <title>The genome of sulfurovum sp.</title>
        <authorList>
            <person name="Xie S."/>
            <person name="Shao Z."/>
            <person name="Jiang L."/>
        </authorList>
    </citation>
    <scope>NUCLEOTIDE SEQUENCE [LARGE SCALE GENOMIC DNA]</scope>
    <source>
        <strain evidence="2 3">ST-419</strain>
    </source>
</reference>
<dbReference type="AlphaFoldDB" id="A0A7M1S6Q2"/>
<protein>
    <recommendedName>
        <fullName evidence="1">YbbD head domain-containing protein</fullName>
    </recommendedName>
</protein>
<feature type="domain" description="YbbD head" evidence="1">
    <location>
        <begin position="25"/>
        <end position="74"/>
    </location>
</feature>
<evidence type="ECO:0000313" key="2">
    <source>
        <dbReference type="EMBL" id="QOR62792.1"/>
    </source>
</evidence>
<evidence type="ECO:0000313" key="3">
    <source>
        <dbReference type="Proteomes" id="UP000595074"/>
    </source>
</evidence>
<name>A0A7M1S6Q2_9BACT</name>
<keyword evidence="3" id="KW-1185">Reference proteome</keyword>
<proteinExistence type="predicted"/>